<comment type="caution">
    <text evidence="11">The sequence shown here is derived from an EMBL/GenBank/DDBJ whole genome shotgun (WGS) entry which is preliminary data.</text>
</comment>
<dbReference type="GO" id="GO:0046872">
    <property type="term" value="F:metal ion binding"/>
    <property type="evidence" value="ECO:0007669"/>
    <property type="project" value="UniProtKB-KW"/>
</dbReference>
<proteinExistence type="inferred from homology"/>
<evidence type="ECO:0000256" key="9">
    <source>
        <dbReference type="ARBA" id="ARBA00038276"/>
    </source>
</evidence>
<evidence type="ECO:0000256" key="2">
    <source>
        <dbReference type="ARBA" id="ARBA00022649"/>
    </source>
</evidence>
<gene>
    <name evidence="11" type="ORF">FHX53_000440</name>
</gene>
<comment type="similarity">
    <text evidence="9">Belongs to the MntA antitoxin family.</text>
</comment>
<evidence type="ECO:0000259" key="10">
    <source>
        <dbReference type="Pfam" id="PF01909"/>
    </source>
</evidence>
<dbReference type="SUPFAM" id="SSF81301">
    <property type="entry name" value="Nucleotidyltransferase"/>
    <property type="match status" value="1"/>
</dbReference>
<keyword evidence="2" id="KW-1277">Toxin-antitoxin system</keyword>
<dbReference type="GO" id="GO:0005524">
    <property type="term" value="F:ATP binding"/>
    <property type="evidence" value="ECO:0007669"/>
    <property type="project" value="UniProtKB-KW"/>
</dbReference>
<keyword evidence="7" id="KW-0067">ATP-binding</keyword>
<dbReference type="InterPro" id="IPR052038">
    <property type="entry name" value="Type-VII_TA_antitoxin"/>
</dbReference>
<name>A0A839E6D8_9MICO</name>
<evidence type="ECO:0000256" key="3">
    <source>
        <dbReference type="ARBA" id="ARBA00022679"/>
    </source>
</evidence>
<evidence type="ECO:0000256" key="4">
    <source>
        <dbReference type="ARBA" id="ARBA00022695"/>
    </source>
</evidence>
<keyword evidence="3" id="KW-0808">Transferase</keyword>
<dbReference type="PANTHER" id="PTHR33571:SF12">
    <property type="entry name" value="BSL3053 PROTEIN"/>
    <property type="match status" value="1"/>
</dbReference>
<comment type="cofactor">
    <cofactor evidence="1">
        <name>Mg(2+)</name>
        <dbReference type="ChEBI" id="CHEBI:18420"/>
    </cofactor>
</comment>
<accession>A0A839E6D8</accession>
<keyword evidence="6" id="KW-0547">Nucleotide-binding</keyword>
<keyword evidence="8" id="KW-0460">Magnesium</keyword>
<keyword evidence="5" id="KW-0479">Metal-binding</keyword>
<keyword evidence="4" id="KW-0548">Nucleotidyltransferase</keyword>
<evidence type="ECO:0000256" key="5">
    <source>
        <dbReference type="ARBA" id="ARBA00022723"/>
    </source>
</evidence>
<dbReference type="AlphaFoldDB" id="A0A839E6D8"/>
<dbReference type="Gene3D" id="3.30.460.10">
    <property type="entry name" value="Beta Polymerase, domain 2"/>
    <property type="match status" value="1"/>
</dbReference>
<dbReference type="EMBL" id="JACGWX010000001">
    <property type="protein sequence ID" value="MBA8846876.1"/>
    <property type="molecule type" value="Genomic_DNA"/>
</dbReference>
<dbReference type="PANTHER" id="PTHR33571">
    <property type="entry name" value="SSL8005 PROTEIN"/>
    <property type="match status" value="1"/>
</dbReference>
<dbReference type="RefSeq" id="WP_182489717.1">
    <property type="nucleotide sequence ID" value="NZ_BAAAOV010000017.1"/>
</dbReference>
<evidence type="ECO:0000313" key="12">
    <source>
        <dbReference type="Proteomes" id="UP000585905"/>
    </source>
</evidence>
<evidence type="ECO:0000256" key="1">
    <source>
        <dbReference type="ARBA" id="ARBA00001946"/>
    </source>
</evidence>
<dbReference type="Pfam" id="PF01909">
    <property type="entry name" value="NTP_transf_2"/>
    <property type="match status" value="1"/>
</dbReference>
<dbReference type="InterPro" id="IPR002934">
    <property type="entry name" value="Polymerase_NTP_transf_dom"/>
</dbReference>
<protein>
    <recommendedName>
        <fullName evidence="10">Polymerase nucleotidyl transferase domain-containing protein</fullName>
    </recommendedName>
</protein>
<evidence type="ECO:0000256" key="8">
    <source>
        <dbReference type="ARBA" id="ARBA00022842"/>
    </source>
</evidence>
<sequence length="95" mass="10072">MTLDDVLAHRREILRLAGEHGFDAVTVIGSVARGTASESSDLDLLVNPLPSAALLSLGAFEACLEELLGVRVTALSVRALDNDRDRSFLVGAVEL</sequence>
<dbReference type="GO" id="GO:0016779">
    <property type="term" value="F:nucleotidyltransferase activity"/>
    <property type="evidence" value="ECO:0007669"/>
    <property type="project" value="UniProtKB-KW"/>
</dbReference>
<evidence type="ECO:0000256" key="7">
    <source>
        <dbReference type="ARBA" id="ARBA00022840"/>
    </source>
</evidence>
<evidence type="ECO:0000256" key="6">
    <source>
        <dbReference type="ARBA" id="ARBA00022741"/>
    </source>
</evidence>
<dbReference type="CDD" id="cd05403">
    <property type="entry name" value="NT_KNTase_like"/>
    <property type="match status" value="1"/>
</dbReference>
<reference evidence="11 12" key="1">
    <citation type="submission" date="2020-07" db="EMBL/GenBank/DDBJ databases">
        <title>Sequencing the genomes of 1000 actinobacteria strains.</title>
        <authorList>
            <person name="Klenk H.-P."/>
        </authorList>
    </citation>
    <scope>NUCLEOTIDE SEQUENCE [LARGE SCALE GENOMIC DNA]</scope>
    <source>
        <strain evidence="11 12">DSM 19663</strain>
    </source>
</reference>
<evidence type="ECO:0000313" key="11">
    <source>
        <dbReference type="EMBL" id="MBA8846876.1"/>
    </source>
</evidence>
<dbReference type="Proteomes" id="UP000585905">
    <property type="component" value="Unassembled WGS sequence"/>
</dbReference>
<keyword evidence="12" id="KW-1185">Reference proteome</keyword>
<feature type="domain" description="Polymerase nucleotidyl transferase" evidence="10">
    <location>
        <begin position="24"/>
        <end position="75"/>
    </location>
</feature>
<organism evidence="11 12">
    <name type="scientific">Microcella alkalica</name>
    <dbReference type="NCBI Taxonomy" id="355930"/>
    <lineage>
        <taxon>Bacteria</taxon>
        <taxon>Bacillati</taxon>
        <taxon>Actinomycetota</taxon>
        <taxon>Actinomycetes</taxon>
        <taxon>Micrococcales</taxon>
        <taxon>Microbacteriaceae</taxon>
        <taxon>Microcella</taxon>
    </lineage>
</organism>
<dbReference type="InterPro" id="IPR043519">
    <property type="entry name" value="NT_sf"/>
</dbReference>